<dbReference type="AlphaFoldDB" id="A0A1K0GX24"/>
<dbReference type="PANTHER" id="PTHR20883">
    <property type="entry name" value="PHYTANOYL-COA DIOXYGENASE DOMAIN CONTAINING 1"/>
    <property type="match status" value="1"/>
</dbReference>
<organism evidence="1 2">
    <name type="scientific">Couchioplanes caeruleus subsp. caeruleus</name>
    <dbReference type="NCBI Taxonomy" id="56427"/>
    <lineage>
        <taxon>Bacteria</taxon>
        <taxon>Bacillati</taxon>
        <taxon>Actinomycetota</taxon>
        <taxon>Actinomycetes</taxon>
        <taxon>Micromonosporales</taxon>
        <taxon>Micromonosporaceae</taxon>
        <taxon>Couchioplanes</taxon>
    </lineage>
</organism>
<dbReference type="EMBL" id="MEIA01000007">
    <property type="protein sequence ID" value="OJF15956.1"/>
    <property type="molecule type" value="Genomic_DNA"/>
</dbReference>
<dbReference type="Proteomes" id="UP000182486">
    <property type="component" value="Unassembled WGS sequence"/>
</dbReference>
<dbReference type="SUPFAM" id="SSF51197">
    <property type="entry name" value="Clavaminate synthase-like"/>
    <property type="match status" value="1"/>
</dbReference>
<dbReference type="GO" id="GO:0016706">
    <property type="term" value="F:2-oxoglutarate-dependent dioxygenase activity"/>
    <property type="evidence" value="ECO:0007669"/>
    <property type="project" value="UniProtKB-ARBA"/>
</dbReference>
<sequence length="320" mass="36307">MTGTLPSTPHRDLTAGELATLDRDGVICVREVLDAQWVAHLRIALDEAAARPTLSGRFLSRRKKGLYHDMFVWLKHDKIRELWFHSPLARFAAQALRAERVNLFYEDVFCKKPGSTMPTPWHQDMSAWPITGQQIINVWVPVDAVSRENSALEFVRGSHRWGKDYRVESATSDAILLTNEDLEWAPDIEGDRDAFDIVQWDMQPGDALFFSPRLLHGSRGNPSRDRGRRAISLRFTGEDIRYDPRPHTMPLLFAHGLAEGDPMGGPLFPEILPDPPADLGRSRPSYDLGALLAYVGDHVRSETVRLVRPQRFRRGPGTMR</sequence>
<dbReference type="InterPro" id="IPR008775">
    <property type="entry name" value="Phytyl_CoA_dOase-like"/>
</dbReference>
<protein>
    <submittedName>
        <fullName evidence="1">Phytanoyl CoA dioxygenase</fullName>
    </submittedName>
</protein>
<dbReference type="PANTHER" id="PTHR20883:SF49">
    <property type="entry name" value="PHYTANOYL-COA DIOXYGENASE"/>
    <property type="match status" value="1"/>
</dbReference>
<dbReference type="RefSeq" id="WP_071802903.1">
    <property type="nucleotide sequence ID" value="NZ_MEIA01000007.1"/>
</dbReference>
<evidence type="ECO:0000313" key="1">
    <source>
        <dbReference type="EMBL" id="OJF15956.1"/>
    </source>
</evidence>
<gene>
    <name evidence="1" type="ORF">BG844_01605</name>
</gene>
<accession>A0A1K0GX24</accession>
<reference evidence="1 2" key="1">
    <citation type="submission" date="2016-09" db="EMBL/GenBank/DDBJ databases">
        <title>Couchioplanes caeruleus draft genome sequence.</title>
        <authorList>
            <person name="Sheehan J."/>
            <person name="Caffrey P."/>
        </authorList>
    </citation>
    <scope>NUCLEOTIDE SEQUENCE [LARGE SCALE GENOMIC DNA]</scope>
    <source>
        <strain evidence="1 2">DSM 43634</strain>
    </source>
</reference>
<dbReference type="Pfam" id="PF05721">
    <property type="entry name" value="PhyH"/>
    <property type="match status" value="1"/>
</dbReference>
<keyword evidence="2" id="KW-1185">Reference proteome</keyword>
<proteinExistence type="predicted"/>
<name>A0A1K0GX24_9ACTN</name>
<keyword evidence="1" id="KW-0560">Oxidoreductase</keyword>
<dbReference type="GO" id="GO:0005506">
    <property type="term" value="F:iron ion binding"/>
    <property type="evidence" value="ECO:0007669"/>
    <property type="project" value="UniProtKB-ARBA"/>
</dbReference>
<evidence type="ECO:0000313" key="2">
    <source>
        <dbReference type="Proteomes" id="UP000182486"/>
    </source>
</evidence>
<comment type="caution">
    <text evidence="1">The sequence shown here is derived from an EMBL/GenBank/DDBJ whole genome shotgun (WGS) entry which is preliminary data.</text>
</comment>
<dbReference type="Gene3D" id="2.60.120.620">
    <property type="entry name" value="q2cbj1_9rhob like domain"/>
    <property type="match status" value="1"/>
</dbReference>
<keyword evidence="1" id="KW-0223">Dioxygenase</keyword>